<keyword evidence="8" id="KW-1185">Reference proteome</keyword>
<dbReference type="VEuPathDB" id="FungiDB:TAPDE_004753"/>
<dbReference type="InterPro" id="IPR027417">
    <property type="entry name" value="P-loop_NTPase"/>
</dbReference>
<dbReference type="Pfam" id="PF02463">
    <property type="entry name" value="SMC_N"/>
    <property type="match status" value="1"/>
</dbReference>
<feature type="region of interest" description="Disordered" evidence="5">
    <location>
        <begin position="415"/>
        <end position="452"/>
    </location>
</feature>
<evidence type="ECO:0000256" key="5">
    <source>
        <dbReference type="SAM" id="MobiDB-lite"/>
    </source>
</evidence>
<feature type="compositionally biased region" description="Basic and acidic residues" evidence="5">
    <location>
        <begin position="417"/>
        <end position="452"/>
    </location>
</feature>
<organism evidence="7 8">
    <name type="scientific">Taphrina deformans (strain PYCC 5710 / ATCC 11124 / CBS 356.35 / IMI 108563 / JCM 9778 / NBRC 8474)</name>
    <name type="common">Peach leaf curl fungus</name>
    <name type="synonym">Lalaria deformans</name>
    <dbReference type="NCBI Taxonomy" id="1097556"/>
    <lineage>
        <taxon>Eukaryota</taxon>
        <taxon>Fungi</taxon>
        <taxon>Dikarya</taxon>
        <taxon>Ascomycota</taxon>
        <taxon>Taphrinomycotina</taxon>
        <taxon>Taphrinomycetes</taxon>
        <taxon>Taphrinales</taxon>
        <taxon>Taphrinaceae</taxon>
        <taxon>Taphrina</taxon>
    </lineage>
</organism>
<dbReference type="EMBL" id="CAHR02000222">
    <property type="protein sequence ID" value="CCG84322.1"/>
    <property type="molecule type" value="Genomic_DNA"/>
</dbReference>
<gene>
    <name evidence="7" type="ORF">TAPDE_004753</name>
</gene>
<feature type="region of interest" description="Disordered" evidence="5">
    <location>
        <begin position="308"/>
        <end position="332"/>
    </location>
</feature>
<protein>
    <recommendedName>
        <fullName evidence="2">Structural maintenance of chromosomes protein 5</fullName>
    </recommendedName>
</protein>
<keyword evidence="3 4" id="KW-0175">Coiled coil</keyword>
<feature type="compositionally biased region" description="Basic and acidic residues" evidence="5">
    <location>
        <begin position="364"/>
        <end position="395"/>
    </location>
</feature>
<evidence type="ECO:0000256" key="4">
    <source>
        <dbReference type="SAM" id="Coils"/>
    </source>
</evidence>
<evidence type="ECO:0000313" key="7">
    <source>
        <dbReference type="EMBL" id="CCG84322.1"/>
    </source>
</evidence>
<feature type="compositionally biased region" description="Polar residues" evidence="5">
    <location>
        <begin position="321"/>
        <end position="332"/>
    </location>
</feature>
<comment type="caution">
    <text evidence="7">The sequence shown here is derived from an EMBL/GenBank/DDBJ whole genome shotgun (WGS) entry which is preliminary data.</text>
</comment>
<accession>R4XEP5</accession>
<sequence length="1120" mass="127726">MVNTKIEGRIAQSSSSPEALRSHDSPDLKLPGSKRQRLSDLLPAKSSDFSPGALVSIRMQNFMTYDDISYDFGPALNMIIGPNGSGKSTVVAGICLGLGFDPRIMGRADKVEATIKHGTQTATIEIDLQGHRIGSNVKIMRQFGHGQNGAKGQNDWRINGKKSTHKAVQELVRGFNCQIDNLCQFLPQDKVASFARMKPIEMLAATLRTIGDGSLGETQTELIDLQEKHNTESMQKKIDEDKLKGLKARQEILERDVARFKERQSLQLEMHLRTKRLPFAKYTEAKAAHEEAKARYKEAKNELLRIRSGNQPLEEQENDLNDTQSQKQRQVSRINQRFEAAVKILNSKSRLLKTAEDEMSSLENKYKQERDAEKNNKSRIRELRERVARESRTMGDEPNVDDEIADLVQQIKTLNASDREERNEREELESYLRSQKSERSRREEEMKSREKELDSLDDIRGIRLRMLRAKNPDAADAVAWLQENHDKFDHRVYDPVLLEVQVTNKVYAKAAQHVIMQNAFTFTCQSRKDYQTFNALLVDGRAAGRRLRLNVVEWSKTAAPHLRDQRTQIPSDEVKALGLDGGYLLDCLDGPDAVLNTLCHTAHVHNLPIGNRELSQAQIQTIENTSKNEKPVFQRYILNNTDTRIFRGYNQVSSESQAVHNDGAIFSHVIDISRKKQLENEVEEIRNSINSSVETQQKMKDRWEKLKATLADIEEEKKVISRKRTELQSRKTIWRSGKAKFEQSQKELERLESAPAEYQDNMASIRATQLERTKYFTQLAIEYKDEIRTAQDLHEKLVVATCAYLQAVANKEAFDVHNKAIQAELSSAEQAMQAGKEAKDKTLRYAQEIHRQANLAVADLTEEEKNMISDFDTETTVETLEIEIEDYRNRLSFLAATDGNVVDHYEARAREIESLESTVANKDQVLQELKDDIDSRRSEFESRLEEMRSKIDKSFGEAFRSIDCLGEIRIGKPEDFAAWTLEIWVQFRDTDSLQMLTGERQSGGERSVSTIFYLMALQSLSIAPFRVVDEINQGMDPRNERRVHARMVDVACEITTSQYFLITPKLLPQLQYHPNMKVHCVTSGNLGRSGNKIGYASYLAALRARKLQSQQSQTALSAVA</sequence>
<dbReference type="eggNOG" id="KOG0979">
    <property type="taxonomic scope" value="Eukaryota"/>
</dbReference>
<dbReference type="PANTHER" id="PTHR45916:SF1">
    <property type="entry name" value="STRUCTURAL MAINTENANCE OF CHROMOSOMES PROTEIN 5"/>
    <property type="match status" value="1"/>
</dbReference>
<evidence type="ECO:0000259" key="6">
    <source>
        <dbReference type="Pfam" id="PF02463"/>
    </source>
</evidence>
<reference evidence="7 8" key="1">
    <citation type="journal article" date="2013" name="MBio">
        <title>Genome sequencing of the plant pathogen Taphrina deformans, the causal agent of peach leaf curl.</title>
        <authorList>
            <person name="Cisse O.H."/>
            <person name="Almeida J.M.G.C.F."/>
            <person name="Fonseca A."/>
            <person name="Kumar A.A."/>
            <person name="Salojaervi J."/>
            <person name="Overmyer K."/>
            <person name="Hauser P.M."/>
            <person name="Pagni M."/>
        </authorList>
    </citation>
    <scope>NUCLEOTIDE SEQUENCE [LARGE SCALE GENOMIC DNA]</scope>
    <source>
        <strain evidence="8">PYCC 5710 / ATCC 11124 / CBS 356.35 / IMI 108563 / JCM 9778 / NBRC 8474</strain>
    </source>
</reference>
<proteinExistence type="inferred from homology"/>
<feature type="region of interest" description="Disordered" evidence="5">
    <location>
        <begin position="1"/>
        <end position="33"/>
    </location>
</feature>
<dbReference type="SUPFAM" id="SSF52540">
    <property type="entry name" value="P-loop containing nucleoside triphosphate hydrolases"/>
    <property type="match status" value="1"/>
</dbReference>
<dbReference type="OrthoDB" id="10254973at2759"/>
<dbReference type="GO" id="GO:0000724">
    <property type="term" value="P:double-strand break repair via homologous recombination"/>
    <property type="evidence" value="ECO:0007669"/>
    <property type="project" value="TreeGrafter"/>
</dbReference>
<dbReference type="STRING" id="1097556.R4XEP5"/>
<evidence type="ECO:0000313" key="8">
    <source>
        <dbReference type="Proteomes" id="UP000013776"/>
    </source>
</evidence>
<dbReference type="AlphaFoldDB" id="R4XEP5"/>
<dbReference type="Gene3D" id="3.40.50.300">
    <property type="entry name" value="P-loop containing nucleotide triphosphate hydrolases"/>
    <property type="match status" value="2"/>
</dbReference>
<evidence type="ECO:0000256" key="3">
    <source>
        <dbReference type="ARBA" id="ARBA00023054"/>
    </source>
</evidence>
<feature type="coiled-coil region" evidence="4">
    <location>
        <begin position="877"/>
        <end position="950"/>
    </location>
</feature>
<dbReference type="GO" id="GO:0005634">
    <property type="term" value="C:nucleus"/>
    <property type="evidence" value="ECO:0007669"/>
    <property type="project" value="TreeGrafter"/>
</dbReference>
<evidence type="ECO:0000256" key="1">
    <source>
        <dbReference type="ARBA" id="ARBA00010171"/>
    </source>
</evidence>
<name>R4XEP5_TAPDE</name>
<dbReference type="PANTHER" id="PTHR45916">
    <property type="entry name" value="STRUCTURAL MAINTENANCE OF CHROMOSOMES PROTEIN 5"/>
    <property type="match status" value="1"/>
</dbReference>
<dbReference type="Proteomes" id="UP000013776">
    <property type="component" value="Unassembled WGS sequence"/>
</dbReference>
<feature type="region of interest" description="Disordered" evidence="5">
    <location>
        <begin position="361"/>
        <end position="402"/>
    </location>
</feature>
<dbReference type="GO" id="GO:0003697">
    <property type="term" value="F:single-stranded DNA binding"/>
    <property type="evidence" value="ECO:0007669"/>
    <property type="project" value="TreeGrafter"/>
</dbReference>
<feature type="domain" description="RecF/RecN/SMC N-terminal" evidence="6">
    <location>
        <begin position="54"/>
        <end position="1063"/>
    </location>
</feature>
<evidence type="ECO:0000256" key="2">
    <source>
        <dbReference type="ARBA" id="ARBA00018687"/>
    </source>
</evidence>
<comment type="similarity">
    <text evidence="1">Belongs to the SMC family. SMC5 subfamily.</text>
</comment>
<feature type="coiled-coil region" evidence="4">
    <location>
        <begin position="675"/>
        <end position="730"/>
    </location>
</feature>
<dbReference type="InterPro" id="IPR003395">
    <property type="entry name" value="RecF/RecN/SMC_N"/>
</dbReference>
<dbReference type="GO" id="GO:0030915">
    <property type="term" value="C:Smc5-Smc6 complex"/>
    <property type="evidence" value="ECO:0007669"/>
    <property type="project" value="TreeGrafter"/>
</dbReference>